<dbReference type="Ensembl" id="ENSLLET00000027528.1">
    <property type="protein sequence ID" value="ENSLLEP00000026507.1"/>
    <property type="gene ID" value="ENSLLEG00000016812.1"/>
</dbReference>
<dbReference type="FunFam" id="1.10.1410.40:FF:000003">
    <property type="entry name" value="Mitochondrial dynamics protein MID51"/>
    <property type="match status" value="1"/>
</dbReference>
<dbReference type="InterPro" id="IPR024810">
    <property type="entry name" value="MAB21L/cGLR"/>
</dbReference>
<sequence>MAELHVQKKGKKQDDSGIGSVLDFLLANARVVLGVGGAAMLGIATLAVKRLIDRAASPPEEKEAEEKLEEKSFEETWKEAVLLKASPKFSRKPNRIDLGEAISPPEPSEPVSICTEQREPADELKKLPICFTLQEQLLHYSTHRASASGSQEQLGSHLVLDIMSELQDFLRAKHPHMPFSALQLGGVFGSCLSFSCSDHCCFSLPLALEPDLWQFIPGHETILNDAQFWMVRRTDLEYAARGSSPWDRFMVGGYLSSRTIVESLHRSIMVCINWPAIGAMLDCIIQPVIAPNDLKLEVTHSKLKLIIHILPTVAMGDVMLLAHHHPNAPGENLWQQSFYKEEIRRLQELDDEDGGVRRLCFRILQEICRDNPDLSLLSAAHLRNAILHLSDSTSDWTEPQLADRFLQVIGELIGYLEEGVLPGYFNSRANLFSCLRERDIEELGFGLFQVFSEPESVLKT</sequence>
<dbReference type="AlphaFoldDB" id="A0A8C5PQT4"/>
<dbReference type="Pfam" id="PF21297">
    <property type="entry name" value="MID51-like_C"/>
    <property type="match status" value="1"/>
</dbReference>
<protein>
    <submittedName>
        <fullName evidence="9">Mitochondrial elongation factor 2</fullName>
    </submittedName>
</protein>
<feature type="domain" description="Mab-21-like HhH/H2TH-like" evidence="7">
    <location>
        <begin position="357"/>
        <end position="442"/>
    </location>
</feature>
<evidence type="ECO:0000259" key="7">
    <source>
        <dbReference type="Pfam" id="PF20266"/>
    </source>
</evidence>
<dbReference type="GO" id="GO:0005741">
    <property type="term" value="C:mitochondrial outer membrane"/>
    <property type="evidence" value="ECO:0007669"/>
    <property type="project" value="UniProtKB-SubCell"/>
</dbReference>
<dbReference type="InterPro" id="IPR049097">
    <property type="entry name" value="MID51-like_C"/>
</dbReference>
<dbReference type="Proteomes" id="UP000694569">
    <property type="component" value="Unplaced"/>
</dbReference>
<dbReference type="GO" id="GO:0007005">
    <property type="term" value="P:mitochondrion organization"/>
    <property type="evidence" value="ECO:0007669"/>
    <property type="project" value="InterPro"/>
</dbReference>
<keyword evidence="3" id="KW-1000">Mitochondrion outer membrane</keyword>
<feature type="domain" description="Mitochondrial dynamics protein MID51-like C-terminal" evidence="8">
    <location>
        <begin position="154"/>
        <end position="342"/>
    </location>
</feature>
<keyword evidence="10" id="KW-1185">Reference proteome</keyword>
<reference evidence="9" key="2">
    <citation type="submission" date="2025-09" db="UniProtKB">
        <authorList>
            <consortium name="Ensembl"/>
        </authorList>
    </citation>
    <scope>IDENTIFICATION</scope>
</reference>
<evidence type="ECO:0000256" key="6">
    <source>
        <dbReference type="ARBA" id="ARBA00023136"/>
    </source>
</evidence>
<keyword evidence="6" id="KW-0472">Membrane</keyword>
<dbReference type="Gene3D" id="3.30.460.90">
    <property type="match status" value="1"/>
</dbReference>
<evidence type="ECO:0000313" key="10">
    <source>
        <dbReference type="Proteomes" id="UP000694569"/>
    </source>
</evidence>
<proteinExistence type="predicted"/>
<evidence type="ECO:0000256" key="3">
    <source>
        <dbReference type="ARBA" id="ARBA00022787"/>
    </source>
</evidence>
<dbReference type="InterPro" id="IPR045909">
    <property type="entry name" value="MID49/MID51"/>
</dbReference>
<dbReference type="GeneTree" id="ENSGT00390000013127"/>
<dbReference type="GO" id="GO:0090141">
    <property type="term" value="P:positive regulation of mitochondrial fission"/>
    <property type="evidence" value="ECO:0007669"/>
    <property type="project" value="TreeGrafter"/>
</dbReference>
<dbReference type="PANTHER" id="PTHR16451:SF11">
    <property type="entry name" value="MITOCHONDRIAL DYNAMICS PROTEIN MID49"/>
    <property type="match status" value="1"/>
</dbReference>
<dbReference type="Pfam" id="PF20266">
    <property type="entry name" value="Mab-21_C"/>
    <property type="match status" value="1"/>
</dbReference>
<evidence type="ECO:0000256" key="4">
    <source>
        <dbReference type="ARBA" id="ARBA00022989"/>
    </source>
</evidence>
<keyword evidence="2" id="KW-0812">Transmembrane</keyword>
<name>A0A8C5PQT4_9ANUR</name>
<keyword evidence="4" id="KW-1133">Transmembrane helix</keyword>
<dbReference type="Gene3D" id="1.10.1410.40">
    <property type="match status" value="1"/>
</dbReference>
<dbReference type="OrthoDB" id="5964386at2759"/>
<evidence type="ECO:0000313" key="9">
    <source>
        <dbReference type="Ensembl" id="ENSLLEP00000026507.1"/>
    </source>
</evidence>
<dbReference type="InterPro" id="IPR046906">
    <property type="entry name" value="Mab-21_HhH/H2TH-like"/>
</dbReference>
<organism evidence="9 10">
    <name type="scientific">Leptobrachium leishanense</name>
    <name type="common">Leishan spiny toad</name>
    <dbReference type="NCBI Taxonomy" id="445787"/>
    <lineage>
        <taxon>Eukaryota</taxon>
        <taxon>Metazoa</taxon>
        <taxon>Chordata</taxon>
        <taxon>Craniata</taxon>
        <taxon>Vertebrata</taxon>
        <taxon>Euteleostomi</taxon>
        <taxon>Amphibia</taxon>
        <taxon>Batrachia</taxon>
        <taxon>Anura</taxon>
        <taxon>Pelobatoidea</taxon>
        <taxon>Megophryidae</taxon>
        <taxon>Leptobrachium</taxon>
    </lineage>
</organism>
<dbReference type="InterPro" id="IPR016024">
    <property type="entry name" value="ARM-type_fold"/>
</dbReference>
<keyword evidence="5" id="KW-0496">Mitochondrion</keyword>
<dbReference type="SMART" id="SM01265">
    <property type="entry name" value="Mab-21"/>
    <property type="match status" value="1"/>
</dbReference>
<comment type="subcellular location">
    <subcellularLocation>
        <location evidence="1">Mitochondrion outer membrane</location>
        <topology evidence="1">Single-pass membrane protein</topology>
    </subcellularLocation>
</comment>
<evidence type="ECO:0000256" key="5">
    <source>
        <dbReference type="ARBA" id="ARBA00023128"/>
    </source>
</evidence>
<gene>
    <name evidence="9" type="primary">MIEF2</name>
</gene>
<evidence type="ECO:0000259" key="8">
    <source>
        <dbReference type="Pfam" id="PF21297"/>
    </source>
</evidence>
<evidence type="ECO:0000256" key="2">
    <source>
        <dbReference type="ARBA" id="ARBA00022692"/>
    </source>
</evidence>
<dbReference type="PANTHER" id="PTHR16451">
    <property type="entry name" value="MITOCHONDRIAL DYNAMICS PROTEINS 49/51 FAMILY MEMBER"/>
    <property type="match status" value="1"/>
</dbReference>
<accession>A0A8C5PQT4</accession>
<reference evidence="9" key="1">
    <citation type="submission" date="2025-08" db="UniProtKB">
        <authorList>
            <consortium name="Ensembl"/>
        </authorList>
    </citation>
    <scope>IDENTIFICATION</scope>
</reference>
<dbReference type="SUPFAM" id="SSF48371">
    <property type="entry name" value="ARM repeat"/>
    <property type="match status" value="1"/>
</dbReference>
<evidence type="ECO:0000256" key="1">
    <source>
        <dbReference type="ARBA" id="ARBA00004572"/>
    </source>
</evidence>